<keyword evidence="1" id="KW-1133">Transmembrane helix</keyword>
<keyword evidence="1" id="KW-0812">Transmembrane</keyword>
<dbReference type="InterPro" id="IPR008972">
    <property type="entry name" value="Cupredoxin"/>
</dbReference>
<gene>
    <name evidence="2" type="ORF">CO159_02605</name>
</gene>
<dbReference type="InterPro" id="IPR052721">
    <property type="entry name" value="ET_Amicyanin"/>
</dbReference>
<evidence type="ECO:0000313" key="3">
    <source>
        <dbReference type="Proteomes" id="UP000230434"/>
    </source>
</evidence>
<proteinExistence type="predicted"/>
<accession>A0A2M7YNH8</accession>
<dbReference type="Proteomes" id="UP000230434">
    <property type="component" value="Unassembled WGS sequence"/>
</dbReference>
<evidence type="ECO:0000313" key="2">
    <source>
        <dbReference type="EMBL" id="PJA64525.1"/>
    </source>
</evidence>
<comment type="caution">
    <text evidence="2">The sequence shown here is derived from an EMBL/GenBank/DDBJ whole genome shotgun (WGS) entry which is preliminary data.</text>
</comment>
<reference evidence="3" key="1">
    <citation type="submission" date="2017-09" db="EMBL/GenBank/DDBJ databases">
        <title>Depth-based differentiation of microbial function through sediment-hosted aquifers and enrichment of novel symbionts in the deep terrestrial subsurface.</title>
        <authorList>
            <person name="Probst A.J."/>
            <person name="Ladd B."/>
            <person name="Jarett J.K."/>
            <person name="Geller-Mcgrath D.E."/>
            <person name="Sieber C.M.K."/>
            <person name="Emerson J.B."/>
            <person name="Anantharaman K."/>
            <person name="Thomas B.C."/>
            <person name="Malmstrom R."/>
            <person name="Stieglmeier M."/>
            <person name="Klingl A."/>
            <person name="Woyke T."/>
            <person name="Ryan C.M."/>
            <person name="Banfield J.F."/>
        </authorList>
    </citation>
    <scope>NUCLEOTIDE SEQUENCE [LARGE SCALE GENOMIC DNA]</scope>
</reference>
<keyword evidence="1" id="KW-0472">Membrane</keyword>
<dbReference type="EMBL" id="PFWF01000055">
    <property type="protein sequence ID" value="PJA64525.1"/>
    <property type="molecule type" value="Genomic_DNA"/>
</dbReference>
<organism evidence="2 3">
    <name type="scientific">Candidatus Portnoybacteria bacterium CG_4_9_14_3_um_filter_40_10</name>
    <dbReference type="NCBI Taxonomy" id="1974804"/>
    <lineage>
        <taxon>Bacteria</taxon>
        <taxon>Candidatus Portnoyibacteriota</taxon>
    </lineage>
</organism>
<evidence type="ECO:0000256" key="1">
    <source>
        <dbReference type="SAM" id="Phobius"/>
    </source>
</evidence>
<dbReference type="PANTHER" id="PTHR36507">
    <property type="entry name" value="BLL1555 PROTEIN"/>
    <property type="match status" value="1"/>
</dbReference>
<evidence type="ECO:0008006" key="4">
    <source>
        <dbReference type="Google" id="ProtNLM"/>
    </source>
</evidence>
<feature type="transmembrane region" description="Helical" evidence="1">
    <location>
        <begin position="28"/>
        <end position="45"/>
    </location>
</feature>
<name>A0A2M7YNH8_9BACT</name>
<dbReference type="AlphaFoldDB" id="A0A2M7YNH8"/>
<sequence length="161" mass="18267">MKLVRSVIIKTLALLPIIKFLLNTMRTLFKLVLLAALIYGGWYVWKNYDIPGWYKTVRQEINAKNTKGALILPKRIGSSQKDPIGFYINGCNFSPSSITINKGEKITWYNKDSVDRQIIGDVFDSGLINPNKSYSKIFYESGTFEFGCSDETANKGQIIVR</sequence>
<dbReference type="Gene3D" id="2.60.40.420">
    <property type="entry name" value="Cupredoxins - blue copper proteins"/>
    <property type="match status" value="1"/>
</dbReference>
<dbReference type="PANTHER" id="PTHR36507:SF1">
    <property type="entry name" value="BLL1555 PROTEIN"/>
    <property type="match status" value="1"/>
</dbReference>
<dbReference type="SUPFAM" id="SSF49503">
    <property type="entry name" value="Cupredoxins"/>
    <property type="match status" value="1"/>
</dbReference>
<protein>
    <recommendedName>
        <fullName evidence="4">EfeO-type cupredoxin-like domain-containing protein</fullName>
    </recommendedName>
</protein>